<gene>
    <name evidence="5" type="ORF">EDC38_2880</name>
</gene>
<dbReference type="PANTHER" id="PTHR30146:SF109">
    <property type="entry name" value="HTH-TYPE TRANSCRIPTIONAL REGULATOR GALS"/>
    <property type="match status" value="1"/>
</dbReference>
<dbReference type="Pfam" id="PF00356">
    <property type="entry name" value="LacI"/>
    <property type="match status" value="1"/>
</dbReference>
<dbReference type="SMART" id="SM00354">
    <property type="entry name" value="HTH_LACI"/>
    <property type="match status" value="1"/>
</dbReference>
<dbReference type="PROSITE" id="PS50932">
    <property type="entry name" value="HTH_LACI_2"/>
    <property type="match status" value="1"/>
</dbReference>
<dbReference type="PROSITE" id="PS00356">
    <property type="entry name" value="HTH_LACI_1"/>
    <property type="match status" value="1"/>
</dbReference>
<keyword evidence="1" id="KW-0805">Transcription regulation</keyword>
<feature type="domain" description="HTH lacI-type" evidence="4">
    <location>
        <begin position="2"/>
        <end position="56"/>
    </location>
</feature>
<accession>A0A3N1NIX2</accession>
<dbReference type="OrthoDB" id="5718990at2"/>
<reference evidence="5 6" key="1">
    <citation type="submission" date="2018-11" db="EMBL/GenBank/DDBJ databases">
        <title>Genomic Encyclopedia of Type Strains, Phase IV (KMG-IV): sequencing the most valuable type-strain genomes for metagenomic binning, comparative biology and taxonomic classification.</title>
        <authorList>
            <person name="Goeker M."/>
        </authorList>
    </citation>
    <scope>NUCLEOTIDE SEQUENCE [LARGE SCALE GENOMIC DNA]</scope>
    <source>
        <strain evidence="5 6">DSM 16974</strain>
    </source>
</reference>
<evidence type="ECO:0000259" key="4">
    <source>
        <dbReference type="PROSITE" id="PS50932"/>
    </source>
</evidence>
<dbReference type="RefSeq" id="WP_024462072.1">
    <property type="nucleotide sequence ID" value="NZ_JBHYFO010000023.1"/>
</dbReference>
<keyword evidence="2" id="KW-0238">DNA-binding</keyword>
<dbReference type="InterPro" id="IPR000843">
    <property type="entry name" value="HTH_LacI"/>
</dbReference>
<dbReference type="EMBL" id="RJUK01000002">
    <property type="protein sequence ID" value="ROQ18652.1"/>
    <property type="molecule type" value="Genomic_DNA"/>
</dbReference>
<dbReference type="SUPFAM" id="SSF47413">
    <property type="entry name" value="lambda repressor-like DNA-binding domains"/>
    <property type="match status" value="1"/>
</dbReference>
<evidence type="ECO:0000256" key="1">
    <source>
        <dbReference type="ARBA" id="ARBA00023015"/>
    </source>
</evidence>
<dbReference type="InterPro" id="IPR028082">
    <property type="entry name" value="Peripla_BP_I"/>
</dbReference>
<dbReference type="CDD" id="cd06284">
    <property type="entry name" value="PBP1_LacI-like"/>
    <property type="match status" value="1"/>
</dbReference>
<dbReference type="CDD" id="cd01392">
    <property type="entry name" value="HTH_LacI"/>
    <property type="match status" value="1"/>
</dbReference>
<dbReference type="GO" id="GO:0003700">
    <property type="term" value="F:DNA-binding transcription factor activity"/>
    <property type="evidence" value="ECO:0007669"/>
    <property type="project" value="TreeGrafter"/>
</dbReference>
<keyword evidence="6" id="KW-1185">Reference proteome</keyword>
<evidence type="ECO:0000256" key="2">
    <source>
        <dbReference type="ARBA" id="ARBA00023125"/>
    </source>
</evidence>
<comment type="caution">
    <text evidence="5">The sequence shown here is derived from an EMBL/GenBank/DDBJ whole genome shotgun (WGS) entry which is preliminary data.</text>
</comment>
<name>A0A3N1NIX2_9GAMM</name>
<dbReference type="InterPro" id="IPR010982">
    <property type="entry name" value="Lambda_DNA-bd_dom_sf"/>
</dbReference>
<dbReference type="Gene3D" id="3.40.50.2300">
    <property type="match status" value="2"/>
</dbReference>
<evidence type="ECO:0000256" key="3">
    <source>
        <dbReference type="ARBA" id="ARBA00023163"/>
    </source>
</evidence>
<organism evidence="5 6">
    <name type="scientific">Marinimicrobium koreense</name>
    <dbReference type="NCBI Taxonomy" id="306545"/>
    <lineage>
        <taxon>Bacteria</taxon>
        <taxon>Pseudomonadati</taxon>
        <taxon>Pseudomonadota</taxon>
        <taxon>Gammaproteobacteria</taxon>
        <taxon>Cellvibrionales</taxon>
        <taxon>Cellvibrionaceae</taxon>
        <taxon>Marinimicrobium</taxon>
    </lineage>
</organism>
<dbReference type="InterPro" id="IPR046335">
    <property type="entry name" value="LacI/GalR-like_sensor"/>
</dbReference>
<dbReference type="Proteomes" id="UP000273643">
    <property type="component" value="Unassembled WGS sequence"/>
</dbReference>
<evidence type="ECO:0000313" key="6">
    <source>
        <dbReference type="Proteomes" id="UP000273643"/>
    </source>
</evidence>
<evidence type="ECO:0000313" key="5">
    <source>
        <dbReference type="EMBL" id="ROQ18652.1"/>
    </source>
</evidence>
<dbReference type="AlphaFoldDB" id="A0A3N1NIX2"/>
<dbReference type="SUPFAM" id="SSF53822">
    <property type="entry name" value="Periplasmic binding protein-like I"/>
    <property type="match status" value="1"/>
</dbReference>
<sequence length="345" mass="37947">MSSIRDVAREAGVSVATVSRALSMPEKVSEEAMNKVHRAIEKVGYRPNMLARNFRSARSYAIVVLVPDIANPFYSLVIRAIEDRAQQKGYAVLLGDTRGTPERELEYIRRVETRLADGLLQLRPHSEKTHNVIPPDIATVNACGCEYTTGPSVRIDNRGAAKTIVDYLISLGHRRIGAISGLKDNPHAIDRMKGYKESLAEHGIPFDPDLVAEGDFTMWSGLNSAFQFCHMKNRPTAIFSTNDEMAIGAIQTLKSQGIRVPEDMSVTGFDDIAYAKYTDPSLTTMSQPAEEMGKMAMDMLLKIIEGEPLTQTECVLPTEFIIRKSTAPAPGAELPNTPKKVTPAP</sequence>
<dbReference type="Gene3D" id="1.10.260.40">
    <property type="entry name" value="lambda repressor-like DNA-binding domains"/>
    <property type="match status" value="1"/>
</dbReference>
<dbReference type="GO" id="GO:0000976">
    <property type="term" value="F:transcription cis-regulatory region binding"/>
    <property type="evidence" value="ECO:0007669"/>
    <property type="project" value="TreeGrafter"/>
</dbReference>
<protein>
    <submittedName>
        <fullName evidence="5">LacI family transcriptional regulator</fullName>
    </submittedName>
</protein>
<dbReference type="Pfam" id="PF13377">
    <property type="entry name" value="Peripla_BP_3"/>
    <property type="match status" value="1"/>
</dbReference>
<dbReference type="PANTHER" id="PTHR30146">
    <property type="entry name" value="LACI-RELATED TRANSCRIPTIONAL REPRESSOR"/>
    <property type="match status" value="1"/>
</dbReference>
<keyword evidence="3" id="KW-0804">Transcription</keyword>
<proteinExistence type="predicted"/>